<dbReference type="PANTHER" id="PTHR43546">
    <property type="entry name" value="UPF0173 METAL-DEPENDENT HYDROLASE MJ1163-RELATED"/>
    <property type="match status" value="1"/>
</dbReference>
<dbReference type="InterPro" id="IPR050114">
    <property type="entry name" value="UPF0173_UPF0282_UlaG_hydrolase"/>
</dbReference>
<dbReference type="Gene3D" id="3.60.15.10">
    <property type="entry name" value="Ribonuclease Z/Hydroxyacylglutathione hydrolase-like"/>
    <property type="match status" value="2"/>
</dbReference>
<evidence type="ECO:0000313" key="4">
    <source>
        <dbReference type="Proteomes" id="UP000562124"/>
    </source>
</evidence>
<protein>
    <submittedName>
        <fullName evidence="3">MBL fold metallo-hydrolase</fullName>
    </submittedName>
</protein>
<sequence>MSDPIGSDGQGAPGPVPPPRSLTVTWLGHSTAVLDVDGVRIVTDPLLKRHAGLLRRRGGRPDPATWQGADAVLLSHLHHDHAELSSLRLLGPVPVVTAPSSAHWLRNRGLRGVGLHRSTWVGLGPRVGADDEGTGATGAGGTAEAGAEGAGAADDEGAPRRHDDDGPGDHGGAGEPGRDHEVGRASVRVRLCPAVHGHRPMPHRPNAAVGHLVRGSGVCVWVAGDTSLYPEMSRLPVLAGASVDVALVPVHGWGPRLSGGHLGPVDAARACAAAGARFAVPVHWGTLHAPASRRLPPGWMDRAGEAFAAALTRLAPACRAVVLQPGESWTLPEGGAGRG</sequence>
<dbReference type="RefSeq" id="WP_169323903.1">
    <property type="nucleotide sequence ID" value="NZ_JABCJJ010000005.1"/>
</dbReference>
<proteinExistence type="predicted"/>
<comment type="caution">
    <text evidence="3">The sequence shown here is derived from an EMBL/GenBank/DDBJ whole genome shotgun (WGS) entry which is preliminary data.</text>
</comment>
<dbReference type="PANTHER" id="PTHR43546:SF9">
    <property type="entry name" value="L-ASCORBATE-6-PHOSPHATE LACTONASE ULAG-RELATED"/>
    <property type="match status" value="1"/>
</dbReference>
<dbReference type="SUPFAM" id="SSF56281">
    <property type="entry name" value="Metallo-hydrolase/oxidoreductase"/>
    <property type="match status" value="1"/>
</dbReference>
<evidence type="ECO:0000313" key="3">
    <source>
        <dbReference type="EMBL" id="NMR19526.1"/>
    </source>
</evidence>
<name>A0A7Y0LWJ6_CELFI</name>
<feature type="region of interest" description="Disordered" evidence="2">
    <location>
        <begin position="125"/>
        <end position="182"/>
    </location>
</feature>
<reference evidence="3 4" key="1">
    <citation type="submission" date="2020-04" db="EMBL/GenBank/DDBJ databases">
        <title>Sequencing and Assembly of C. fimi.</title>
        <authorList>
            <person name="Ramsey A.R."/>
        </authorList>
    </citation>
    <scope>NUCLEOTIDE SEQUENCE [LARGE SCALE GENOMIC DNA]</scope>
    <source>
        <strain evidence="3 4">SB</strain>
    </source>
</reference>
<gene>
    <name evidence="3" type="ORF">HIR71_04695</name>
</gene>
<organism evidence="3 4">
    <name type="scientific">Cellulomonas fimi</name>
    <dbReference type="NCBI Taxonomy" id="1708"/>
    <lineage>
        <taxon>Bacteria</taxon>
        <taxon>Bacillati</taxon>
        <taxon>Actinomycetota</taxon>
        <taxon>Actinomycetes</taxon>
        <taxon>Micrococcales</taxon>
        <taxon>Cellulomonadaceae</taxon>
        <taxon>Cellulomonas</taxon>
    </lineage>
</organism>
<accession>A0A7Y0LWJ6</accession>
<dbReference type="Proteomes" id="UP000562124">
    <property type="component" value="Unassembled WGS sequence"/>
</dbReference>
<keyword evidence="1 3" id="KW-0378">Hydrolase</keyword>
<dbReference type="EMBL" id="JABCJJ010000005">
    <property type="protein sequence ID" value="NMR19526.1"/>
    <property type="molecule type" value="Genomic_DNA"/>
</dbReference>
<dbReference type="InterPro" id="IPR036866">
    <property type="entry name" value="RibonucZ/Hydroxyglut_hydro"/>
</dbReference>
<dbReference type="AlphaFoldDB" id="A0A7Y0LWJ6"/>
<keyword evidence="4" id="KW-1185">Reference proteome</keyword>
<evidence type="ECO:0000256" key="1">
    <source>
        <dbReference type="ARBA" id="ARBA00022801"/>
    </source>
</evidence>
<feature type="compositionally biased region" description="Basic and acidic residues" evidence="2">
    <location>
        <begin position="157"/>
        <end position="168"/>
    </location>
</feature>
<dbReference type="Pfam" id="PF13483">
    <property type="entry name" value="Lactamase_B_3"/>
    <property type="match status" value="1"/>
</dbReference>
<evidence type="ECO:0000256" key="2">
    <source>
        <dbReference type="SAM" id="MobiDB-lite"/>
    </source>
</evidence>
<dbReference type="GO" id="GO:0016787">
    <property type="term" value="F:hydrolase activity"/>
    <property type="evidence" value="ECO:0007669"/>
    <property type="project" value="UniProtKB-KW"/>
</dbReference>